<dbReference type="PRINTS" id="PR00096">
    <property type="entry name" value="GATASE"/>
</dbReference>
<evidence type="ECO:0000256" key="10">
    <source>
        <dbReference type="ARBA" id="ARBA00030464"/>
    </source>
</evidence>
<reference evidence="13 14" key="1">
    <citation type="journal article" date="2010" name="J. Bacteriol.">
        <title>Genome sequence of Lentisphaera araneosa HTCC2155T, the type species of the order Lentisphaerales in the phylum Lentisphaerae.</title>
        <authorList>
            <person name="Thrash J.C."/>
            <person name="Cho J.C."/>
            <person name="Vergin K.L."/>
            <person name="Morris R.M."/>
            <person name="Giovannoni S.J."/>
        </authorList>
    </citation>
    <scope>NUCLEOTIDE SEQUENCE [LARGE SCALE GENOMIC DNA]</scope>
    <source>
        <strain evidence="13 14">HTCC2155</strain>
    </source>
</reference>
<organism evidence="13 14">
    <name type="scientific">Lentisphaera araneosa HTCC2155</name>
    <dbReference type="NCBI Taxonomy" id="313628"/>
    <lineage>
        <taxon>Bacteria</taxon>
        <taxon>Pseudomonadati</taxon>
        <taxon>Lentisphaerota</taxon>
        <taxon>Lentisphaeria</taxon>
        <taxon>Lentisphaerales</taxon>
        <taxon>Lentisphaeraceae</taxon>
        <taxon>Lentisphaera</taxon>
    </lineage>
</organism>
<dbReference type="FunFam" id="3.40.50.880:FF:000047">
    <property type="entry name" value="GMP synthase [glutamine-hydrolyzing] subunit A"/>
    <property type="match status" value="1"/>
</dbReference>
<dbReference type="Pfam" id="PF00958">
    <property type="entry name" value="GMP_synt_C"/>
    <property type="match status" value="1"/>
</dbReference>
<name>A6DKP8_9BACT</name>
<feature type="domain" description="GMPS ATP-PPase" evidence="12">
    <location>
        <begin position="191"/>
        <end position="387"/>
    </location>
</feature>
<dbReference type="SUPFAM" id="SSF52402">
    <property type="entry name" value="Adenine nucleotide alpha hydrolases-like"/>
    <property type="match status" value="1"/>
</dbReference>
<evidence type="ECO:0000256" key="2">
    <source>
        <dbReference type="ARBA" id="ARBA00005153"/>
    </source>
</evidence>
<evidence type="ECO:0000313" key="14">
    <source>
        <dbReference type="Proteomes" id="UP000004947"/>
    </source>
</evidence>
<dbReference type="UniPathway" id="UPA00189">
    <property type="reaction ID" value="UER00296"/>
</dbReference>
<dbReference type="Gene3D" id="3.40.50.880">
    <property type="match status" value="1"/>
</dbReference>
<dbReference type="InterPro" id="IPR022310">
    <property type="entry name" value="NAD/GMP_synthase"/>
</dbReference>
<dbReference type="Proteomes" id="UP000004947">
    <property type="component" value="Unassembled WGS sequence"/>
</dbReference>
<dbReference type="InterPro" id="IPR025777">
    <property type="entry name" value="GMPS_ATP_PPase_dom"/>
</dbReference>
<evidence type="ECO:0000259" key="12">
    <source>
        <dbReference type="PROSITE" id="PS51553"/>
    </source>
</evidence>
<keyword evidence="6 11" id="KW-0332">GMP biosynthesis</keyword>
<dbReference type="CDD" id="cd01997">
    <property type="entry name" value="GMP_synthase_C"/>
    <property type="match status" value="1"/>
</dbReference>
<dbReference type="CDD" id="cd01742">
    <property type="entry name" value="GATase1_GMP_Synthase"/>
    <property type="match status" value="1"/>
</dbReference>
<dbReference type="PRINTS" id="PR00097">
    <property type="entry name" value="ANTSNTHASEII"/>
</dbReference>
<evidence type="ECO:0000256" key="1">
    <source>
        <dbReference type="ARBA" id="ARBA00002332"/>
    </source>
</evidence>
<gene>
    <name evidence="13" type="primary">guaA</name>
    <name evidence="13" type="ORF">LNTAR_01055</name>
</gene>
<evidence type="ECO:0000256" key="5">
    <source>
        <dbReference type="ARBA" id="ARBA00022741"/>
    </source>
</evidence>
<evidence type="ECO:0000256" key="6">
    <source>
        <dbReference type="ARBA" id="ARBA00022749"/>
    </source>
</evidence>
<keyword evidence="4 13" id="KW-0436">Ligase</keyword>
<dbReference type="Gene3D" id="3.40.50.620">
    <property type="entry name" value="HUPs"/>
    <property type="match status" value="1"/>
</dbReference>
<dbReference type="eggNOG" id="COG0519">
    <property type="taxonomic scope" value="Bacteria"/>
</dbReference>
<dbReference type="EMBL" id="ABCK01000007">
    <property type="protein sequence ID" value="EDM27946.1"/>
    <property type="molecule type" value="Genomic_DNA"/>
</dbReference>
<dbReference type="EC" id="6.3.5.2" evidence="3"/>
<evidence type="ECO:0000256" key="4">
    <source>
        <dbReference type="ARBA" id="ARBA00022598"/>
    </source>
</evidence>
<keyword evidence="13" id="KW-0808">Transferase</keyword>
<keyword evidence="7 11" id="KW-0658">Purine biosynthesis</keyword>
<keyword evidence="8 11" id="KW-0067">ATP-binding</keyword>
<evidence type="ECO:0000256" key="9">
    <source>
        <dbReference type="ARBA" id="ARBA00022962"/>
    </source>
</evidence>
<comment type="function">
    <text evidence="1">Catalyzes the synthesis of GMP from XMP.</text>
</comment>
<dbReference type="InterPro" id="IPR004739">
    <property type="entry name" value="GMP_synth_GATase"/>
</dbReference>
<dbReference type="SUPFAM" id="SSF54810">
    <property type="entry name" value="GMP synthetase C-terminal dimerisation domain"/>
    <property type="match status" value="2"/>
</dbReference>
<feature type="binding site" evidence="11">
    <location>
        <begin position="218"/>
        <end position="224"/>
    </location>
    <ligand>
        <name>ATP</name>
        <dbReference type="ChEBI" id="CHEBI:30616"/>
    </ligand>
</feature>
<evidence type="ECO:0000256" key="8">
    <source>
        <dbReference type="ARBA" id="ARBA00022840"/>
    </source>
</evidence>
<dbReference type="Pfam" id="PF00117">
    <property type="entry name" value="GATase"/>
    <property type="match status" value="1"/>
</dbReference>
<dbReference type="SMART" id="SM01211">
    <property type="entry name" value="GATase_5"/>
    <property type="match status" value="1"/>
</dbReference>
<comment type="caution">
    <text evidence="13">The sequence shown here is derived from an EMBL/GenBank/DDBJ whole genome shotgun (WGS) entry which is preliminary data.</text>
</comment>
<dbReference type="SUPFAM" id="SSF52317">
    <property type="entry name" value="Class I glutamine amidotransferase-like"/>
    <property type="match status" value="1"/>
</dbReference>
<dbReference type="eggNOG" id="COG0518">
    <property type="taxonomic scope" value="Bacteria"/>
</dbReference>
<dbReference type="PANTHER" id="PTHR11922">
    <property type="entry name" value="GMP SYNTHASE-RELATED"/>
    <property type="match status" value="1"/>
</dbReference>
<dbReference type="InterPro" id="IPR029062">
    <property type="entry name" value="Class_I_gatase-like"/>
</dbReference>
<sequence>MDKIGVLDFGGQYAHLIANRVRRMGVYSEIVSPTAELSTLSSYKGLIFSGGPSSVYAENSPSFNKDILNFNGPILGICYGHQLICQTLGGQVKPGEVKEYGIARVAKSFESPLYEGLGDSEVMWMSHGDSVAEIPAGFEITAATPDCPVASVQNLEKKIFGLQFHPEVTHSENGLKLMKNFLKQCGCSFEWDIKAFMQQSIDNIRHENAGKKVFLLVSGGVDSNVAFALLNKALGDENVYGLHVDNGLMRKDESAWVKEELKQAGFSNFHVVDAGDTFLKNLAGVSEPQAKRVIIGDTFLDVKCEAVEESDLVDDSWLLGQGTIYPDTIESGGTENSHLIKTHHNRVDRIQELINQGKVIEPLAELYKDEVRELGELLGLPHKLVWRHPFPGPGLGVRLLCSDSEGSEDYSEAEARINTFLEKYKVTGRILPVKSVGVQGDARTYAHPCLISGKADWETLEEISTSLTNRFPEVNRVIYNAGGDDWSGEILLHKCDTNKERLDRLREADQVVTDYLFDKGLYEDIWQMPVALLPVGRTLNGESLVLRPINSTEAMTASFSRIPQNQLSEMISEIRKKAELEGVFYDVTNKPPGTIEWE</sequence>
<comment type="pathway">
    <text evidence="2">Purine metabolism; GMP biosynthesis; GMP from XMP (L-Gln route): step 1/1.</text>
</comment>
<keyword evidence="9 13" id="KW-0315">Glutamine amidotransferase</keyword>
<dbReference type="NCBIfam" id="TIGR00888">
    <property type="entry name" value="guaA_Nterm"/>
    <property type="match status" value="1"/>
</dbReference>
<dbReference type="Pfam" id="PF02540">
    <property type="entry name" value="NAD_synthase"/>
    <property type="match status" value="1"/>
</dbReference>
<dbReference type="AlphaFoldDB" id="A6DKP8"/>
<keyword evidence="5 11" id="KW-0547">Nucleotide-binding</keyword>
<evidence type="ECO:0000256" key="3">
    <source>
        <dbReference type="ARBA" id="ARBA00012746"/>
    </source>
</evidence>
<evidence type="ECO:0000256" key="7">
    <source>
        <dbReference type="ARBA" id="ARBA00022755"/>
    </source>
</evidence>
<dbReference type="GO" id="GO:0003921">
    <property type="term" value="F:GMP synthase activity"/>
    <property type="evidence" value="ECO:0007669"/>
    <property type="project" value="InterPro"/>
</dbReference>
<evidence type="ECO:0000313" key="13">
    <source>
        <dbReference type="EMBL" id="EDM27946.1"/>
    </source>
</evidence>
<evidence type="ECO:0000256" key="11">
    <source>
        <dbReference type="PROSITE-ProRule" id="PRU00886"/>
    </source>
</evidence>
<accession>A6DKP8</accession>
<dbReference type="PROSITE" id="PS51273">
    <property type="entry name" value="GATASE_TYPE_1"/>
    <property type="match status" value="1"/>
</dbReference>
<dbReference type="Gene3D" id="3.30.300.10">
    <property type="match status" value="2"/>
</dbReference>
<keyword evidence="14" id="KW-1185">Reference proteome</keyword>
<dbReference type="STRING" id="313628.LNTAR_01055"/>
<protein>
    <recommendedName>
        <fullName evidence="3">GMP synthase (glutamine-hydrolyzing)</fullName>
        <ecNumber evidence="3">6.3.5.2</ecNumber>
    </recommendedName>
    <alternativeName>
        <fullName evidence="10">GMP synthetase</fullName>
    </alternativeName>
</protein>
<dbReference type="InterPro" id="IPR001674">
    <property type="entry name" value="GMP_synth_C"/>
</dbReference>
<dbReference type="InterPro" id="IPR017926">
    <property type="entry name" value="GATASE"/>
</dbReference>
<dbReference type="GO" id="GO:0005524">
    <property type="term" value="F:ATP binding"/>
    <property type="evidence" value="ECO:0007669"/>
    <property type="project" value="UniProtKB-UniRule"/>
</dbReference>
<dbReference type="PROSITE" id="PS51553">
    <property type="entry name" value="GMPS_ATP_PPASE"/>
    <property type="match status" value="1"/>
</dbReference>
<dbReference type="GO" id="GO:0016740">
    <property type="term" value="F:transferase activity"/>
    <property type="evidence" value="ECO:0007669"/>
    <property type="project" value="UniProtKB-KW"/>
</dbReference>
<dbReference type="NCBIfam" id="NF000848">
    <property type="entry name" value="PRK00074.1"/>
    <property type="match status" value="1"/>
</dbReference>
<proteinExistence type="predicted"/>
<dbReference type="InterPro" id="IPR014729">
    <property type="entry name" value="Rossmann-like_a/b/a_fold"/>
</dbReference>
<dbReference type="PANTHER" id="PTHR11922:SF2">
    <property type="entry name" value="GMP SYNTHASE [GLUTAMINE-HYDROLYZING]"/>
    <property type="match status" value="1"/>
</dbReference>
<dbReference type="GO" id="GO:0005829">
    <property type="term" value="C:cytosol"/>
    <property type="evidence" value="ECO:0007669"/>
    <property type="project" value="TreeGrafter"/>
</dbReference>